<dbReference type="Gene3D" id="3.20.20.140">
    <property type="entry name" value="Metal-dependent hydrolases"/>
    <property type="match status" value="1"/>
</dbReference>
<gene>
    <name evidence="1" type="ORF">FRIFI_1950</name>
</gene>
<protein>
    <submittedName>
        <fullName evidence="1">LPXTG-motif cell wall anchor domain protein</fullName>
    </submittedName>
</protein>
<keyword evidence="2" id="KW-1185">Reference proteome</keyword>
<evidence type="ECO:0000313" key="2">
    <source>
        <dbReference type="Proteomes" id="UP000245695"/>
    </source>
</evidence>
<proteinExistence type="predicted"/>
<organism evidence="1 2">
    <name type="scientific">Romboutsia hominis</name>
    <dbReference type="NCBI Taxonomy" id="1507512"/>
    <lineage>
        <taxon>Bacteria</taxon>
        <taxon>Bacillati</taxon>
        <taxon>Bacillota</taxon>
        <taxon>Clostridia</taxon>
        <taxon>Peptostreptococcales</taxon>
        <taxon>Peptostreptococcaceae</taxon>
        <taxon>Romboutsia</taxon>
    </lineage>
</organism>
<accession>A0A2P2BT00</accession>
<dbReference type="InterPro" id="IPR016195">
    <property type="entry name" value="Pol/histidinol_Pase-like"/>
</dbReference>
<dbReference type="EMBL" id="LN650648">
    <property type="protein sequence ID" value="CEI73479.1"/>
    <property type="molecule type" value="Genomic_DNA"/>
</dbReference>
<reference evidence="1 2" key="1">
    <citation type="submission" date="2014-09" db="EMBL/GenBank/DDBJ databases">
        <authorList>
            <person name="Hornung B.V."/>
        </authorList>
    </citation>
    <scope>NUCLEOTIDE SEQUENCE [LARGE SCALE GENOMIC DNA]</scope>
    <source>
        <strain evidence="1 2">FRIFI</strain>
    </source>
</reference>
<dbReference type="SUPFAM" id="SSF89550">
    <property type="entry name" value="PHP domain-like"/>
    <property type="match status" value="1"/>
</dbReference>
<sequence>MRLNLLLTILILFISFTFSILGFNRNILHVNYLNNDSVHVGSFDNTPPTIKSISPGKCSEYIVSKPTIKIKYFDESKIDKSSIRLLVNYEDVTNKSTISDSSITYIPDKKFKRGNQVVSLEIKDLSPNKNKSNIEWYFTVGTPVYKHYRGLLHSHTSASDGHGSYSDAYYLARDKANLDFFFITEHSNMLDNNSKCDINNASKSNKWSELVKVSDKFTCEKNFLGLYGFEMTYPYNVDNPIGHINIFNSKGFITEKHGDMMNLDNFYNYIYNQENLIGQFNHPGEKFGDFNNLEYSPKGDAIISLLEVRNGYNSDDSKNIKSYDMYQLALDKGWHVAPTCNQDNHRVNFGIANEFRTVVLCSELTKDALYDALKNMRVYASEDKNLKVDYTINNLPMGSKITKCSRLNFYISAVDNDKNDKIKEIQVISNKGKVVKSKNFDSNIARLEFSMKSNKNSFYYVKIIQDNEKTSVTSPIWIK</sequence>
<name>A0A2P2BT00_9FIRM</name>
<dbReference type="KEGG" id="rhom:FRIFI_1950"/>
<dbReference type="RefSeq" id="WP_166505741.1">
    <property type="nucleotide sequence ID" value="NZ_LN650648.1"/>
</dbReference>
<dbReference type="AlphaFoldDB" id="A0A2P2BT00"/>
<evidence type="ECO:0000313" key="1">
    <source>
        <dbReference type="EMBL" id="CEI73479.1"/>
    </source>
</evidence>
<dbReference type="Proteomes" id="UP000245695">
    <property type="component" value="Chromosome 1"/>
</dbReference>
<dbReference type="NCBIfam" id="NF038032">
    <property type="entry name" value="CehA_McbA_metalo"/>
    <property type="match status" value="1"/>
</dbReference>